<dbReference type="Pfam" id="PF03140">
    <property type="entry name" value="DUF247"/>
    <property type="match status" value="1"/>
</dbReference>
<accession>A0AAD8KA63</accession>
<feature type="compositionally biased region" description="Polar residues" evidence="1">
    <location>
        <begin position="1"/>
        <end position="12"/>
    </location>
</feature>
<dbReference type="PANTHER" id="PTHR31170">
    <property type="entry name" value="BNAC04G53230D PROTEIN"/>
    <property type="match status" value="1"/>
</dbReference>
<dbReference type="PANTHER" id="PTHR31170:SF25">
    <property type="entry name" value="BNAA09G04570D PROTEIN"/>
    <property type="match status" value="1"/>
</dbReference>
<dbReference type="EMBL" id="JAUHHV010000007">
    <property type="protein sequence ID" value="KAK1417908.1"/>
    <property type="molecule type" value="Genomic_DNA"/>
</dbReference>
<comment type="caution">
    <text evidence="2">The sequence shown here is derived from an EMBL/GenBank/DDBJ whole genome shotgun (WGS) entry which is preliminary data.</text>
</comment>
<feature type="region of interest" description="Disordered" evidence="1">
    <location>
        <begin position="1"/>
        <end position="26"/>
    </location>
</feature>
<protein>
    <submittedName>
        <fullName evidence="2">Uncharacterized protein</fullName>
    </submittedName>
</protein>
<name>A0AAD8KA63_TARER</name>
<dbReference type="AlphaFoldDB" id="A0AAD8KA63"/>
<reference evidence="2" key="1">
    <citation type="journal article" date="2023" name="bioRxiv">
        <title>Improved chromosome-level genome assembly for marigold (Tagetes erecta).</title>
        <authorList>
            <person name="Jiang F."/>
            <person name="Yuan L."/>
            <person name="Wang S."/>
            <person name="Wang H."/>
            <person name="Xu D."/>
            <person name="Wang A."/>
            <person name="Fan W."/>
        </authorList>
    </citation>
    <scope>NUCLEOTIDE SEQUENCE</scope>
    <source>
        <strain evidence="2">WSJ</strain>
        <tissue evidence="2">Leaf</tissue>
    </source>
</reference>
<dbReference type="InterPro" id="IPR004158">
    <property type="entry name" value="DUF247_pln"/>
</dbReference>
<evidence type="ECO:0000313" key="3">
    <source>
        <dbReference type="Proteomes" id="UP001229421"/>
    </source>
</evidence>
<evidence type="ECO:0000313" key="2">
    <source>
        <dbReference type="EMBL" id="KAK1417908.1"/>
    </source>
</evidence>
<sequence>MTNIEEGSSSHEVSNDQEISEVETKGVLPGDKALQNLLDCVVRSNDRKAKFSPIYMVPSKLRDVNPSSFTPRVVSIGPLHTKLENLKLMENKKATYPSQLLDEVGSPPGETLINCVQKVTGSIENIRSYYFEMKPFTDDELIQMMILDGCFILQFIYNLSKTGNVVSNNPLRSRNIALDLVLLENQIPFFVLQDIYDLTLKKLQQKHTLTTLLSKLLELVNPFEQPLNVDPNVGTKKTHHILGLLHKVYKPNFDAPKKSIIPRAYSTVDLDEVGVKISPNKNLIWPMAIEFESSMFWGKPTLKIPVVRIDNFFEVVLRNLIAYEQYSFVHNYVRSYAMALDMLIATPENIGKLEKSVDEYSSVQQELLGQKY</sequence>
<dbReference type="Proteomes" id="UP001229421">
    <property type="component" value="Unassembled WGS sequence"/>
</dbReference>
<proteinExistence type="predicted"/>
<gene>
    <name evidence="2" type="ORF">QVD17_27044</name>
</gene>
<keyword evidence="3" id="KW-1185">Reference proteome</keyword>
<evidence type="ECO:0000256" key="1">
    <source>
        <dbReference type="SAM" id="MobiDB-lite"/>
    </source>
</evidence>
<organism evidence="2 3">
    <name type="scientific">Tagetes erecta</name>
    <name type="common">African marigold</name>
    <dbReference type="NCBI Taxonomy" id="13708"/>
    <lineage>
        <taxon>Eukaryota</taxon>
        <taxon>Viridiplantae</taxon>
        <taxon>Streptophyta</taxon>
        <taxon>Embryophyta</taxon>
        <taxon>Tracheophyta</taxon>
        <taxon>Spermatophyta</taxon>
        <taxon>Magnoliopsida</taxon>
        <taxon>eudicotyledons</taxon>
        <taxon>Gunneridae</taxon>
        <taxon>Pentapetalae</taxon>
        <taxon>asterids</taxon>
        <taxon>campanulids</taxon>
        <taxon>Asterales</taxon>
        <taxon>Asteraceae</taxon>
        <taxon>Asteroideae</taxon>
        <taxon>Heliantheae alliance</taxon>
        <taxon>Tageteae</taxon>
        <taxon>Tagetes</taxon>
    </lineage>
</organism>